<dbReference type="PhylomeDB" id="A0A0G4GVL0"/>
<feature type="region of interest" description="Disordered" evidence="1">
    <location>
        <begin position="181"/>
        <end position="202"/>
    </location>
</feature>
<sequence>MLRPRPVSLAISSFIMMRSSAALALVAVALCLTQIPAAFISGSPPVNGRKWVEGFCRNDPALAIQWGAPVGPAPFTAGWGTIGCGIGGRGGGNIHKVYSDFIFYTPGGLKGISDEKFKRNIQDVTPESMEEAYEKFADIPLKTYQFDPDKGRRLSDEDGSQVHLGLTAQDLQKIFPEAVTSEVEQVAEQGDEETGDKEPQPEETLYIDMDHMFYSMTGVVQELQKREAALAQRVNALEKQLASVMEQLAGTPTEDKTTGAAEDGGSRVSLRGGEQP</sequence>
<evidence type="ECO:0000313" key="4">
    <source>
        <dbReference type="Proteomes" id="UP000041254"/>
    </source>
</evidence>
<dbReference type="InParanoid" id="A0A0G4GVL0"/>
<dbReference type="Pfam" id="PF13884">
    <property type="entry name" value="Peptidase_S74"/>
    <property type="match status" value="1"/>
</dbReference>
<feature type="region of interest" description="Disordered" evidence="1">
    <location>
        <begin position="246"/>
        <end position="276"/>
    </location>
</feature>
<reference evidence="3 4" key="1">
    <citation type="submission" date="2014-11" db="EMBL/GenBank/DDBJ databases">
        <authorList>
            <person name="Zhu J."/>
            <person name="Qi W."/>
            <person name="Song R."/>
        </authorList>
    </citation>
    <scope>NUCLEOTIDE SEQUENCE [LARGE SCALE GENOMIC DNA]</scope>
</reference>
<protein>
    <recommendedName>
        <fullName evidence="2">Peptidase S74 domain-containing protein</fullName>
    </recommendedName>
</protein>
<dbReference type="Proteomes" id="UP000041254">
    <property type="component" value="Unassembled WGS sequence"/>
</dbReference>
<dbReference type="InterPro" id="IPR036388">
    <property type="entry name" value="WH-like_DNA-bd_sf"/>
</dbReference>
<evidence type="ECO:0000313" key="3">
    <source>
        <dbReference type="EMBL" id="CEM34855.1"/>
    </source>
</evidence>
<name>A0A0G4GVL0_VITBC</name>
<evidence type="ECO:0000256" key="1">
    <source>
        <dbReference type="SAM" id="MobiDB-lite"/>
    </source>
</evidence>
<dbReference type="PROSITE" id="PS51688">
    <property type="entry name" value="ICA"/>
    <property type="match status" value="1"/>
</dbReference>
<dbReference type="VEuPathDB" id="CryptoDB:Vbra_10424"/>
<organism evidence="3 4">
    <name type="scientific">Vitrella brassicaformis (strain CCMP3155)</name>
    <dbReference type="NCBI Taxonomy" id="1169540"/>
    <lineage>
        <taxon>Eukaryota</taxon>
        <taxon>Sar</taxon>
        <taxon>Alveolata</taxon>
        <taxon>Colpodellida</taxon>
        <taxon>Vitrellaceae</taxon>
        <taxon>Vitrella</taxon>
    </lineage>
</organism>
<dbReference type="AlphaFoldDB" id="A0A0G4GVL0"/>
<proteinExistence type="predicted"/>
<dbReference type="InterPro" id="IPR030392">
    <property type="entry name" value="S74_ICA"/>
</dbReference>
<dbReference type="EMBL" id="CDMY01000835">
    <property type="protein sequence ID" value="CEM34855.1"/>
    <property type="molecule type" value="Genomic_DNA"/>
</dbReference>
<dbReference type="Gene3D" id="1.10.10.10">
    <property type="entry name" value="Winged helix-like DNA-binding domain superfamily/Winged helix DNA-binding domain"/>
    <property type="match status" value="1"/>
</dbReference>
<gene>
    <name evidence="3" type="ORF">Vbra_10424</name>
</gene>
<dbReference type="OrthoDB" id="27041at2759"/>
<evidence type="ECO:0000259" key="2">
    <source>
        <dbReference type="PROSITE" id="PS51688"/>
    </source>
</evidence>
<accession>A0A0G4GVL0</accession>
<keyword evidence="4" id="KW-1185">Reference proteome</keyword>
<feature type="domain" description="Peptidase S74" evidence="2">
    <location>
        <begin position="113"/>
        <end position="241"/>
    </location>
</feature>